<evidence type="ECO:0000256" key="1">
    <source>
        <dbReference type="SAM" id="MobiDB-lite"/>
    </source>
</evidence>
<protein>
    <submittedName>
        <fullName evidence="2">Uncharacterized protein</fullName>
    </submittedName>
</protein>
<gene>
    <name evidence="2" type="ORF">MHBO_005069</name>
</gene>
<organism evidence="2 3">
    <name type="scientific">Bonamia ostreae</name>
    <dbReference type="NCBI Taxonomy" id="126728"/>
    <lineage>
        <taxon>Eukaryota</taxon>
        <taxon>Sar</taxon>
        <taxon>Rhizaria</taxon>
        <taxon>Endomyxa</taxon>
        <taxon>Ascetosporea</taxon>
        <taxon>Haplosporida</taxon>
        <taxon>Bonamia</taxon>
    </lineage>
</organism>
<evidence type="ECO:0000313" key="2">
    <source>
        <dbReference type="EMBL" id="MES1923493.1"/>
    </source>
</evidence>
<accession>A0ABV2AV02</accession>
<reference evidence="2 3" key="1">
    <citation type="journal article" date="2024" name="BMC Biol.">
        <title>Comparative genomics of Ascetosporea gives new insight into the evolutionary basis for animal parasitism in Rhizaria.</title>
        <authorList>
            <person name="Hiltunen Thoren M."/>
            <person name="Onut-Brannstrom I."/>
            <person name="Alfjorden A."/>
            <person name="Peckova H."/>
            <person name="Swords F."/>
            <person name="Hooper C."/>
            <person name="Holzer A.S."/>
            <person name="Bass D."/>
            <person name="Burki F."/>
        </authorList>
    </citation>
    <scope>NUCLEOTIDE SEQUENCE [LARGE SCALE GENOMIC DNA]</scope>
    <source>
        <strain evidence="2">20-A016</strain>
    </source>
</reference>
<name>A0ABV2AV02_9EUKA</name>
<keyword evidence="3" id="KW-1185">Reference proteome</keyword>
<evidence type="ECO:0000313" key="3">
    <source>
        <dbReference type="Proteomes" id="UP001439008"/>
    </source>
</evidence>
<comment type="caution">
    <text evidence="2">The sequence shown here is derived from an EMBL/GenBank/DDBJ whole genome shotgun (WGS) entry which is preliminary data.</text>
</comment>
<sequence length="82" mass="9072">MKSGKVIRVGDILSDTEEEEETGNLSNSPDIFDSRTSTAICSVVSITEKEFDKRTQFTQTEAMEEGWDQTCGCHSHHADGNC</sequence>
<proteinExistence type="predicted"/>
<dbReference type="Proteomes" id="UP001439008">
    <property type="component" value="Unassembled WGS sequence"/>
</dbReference>
<feature type="region of interest" description="Disordered" evidence="1">
    <location>
        <begin position="1"/>
        <end position="30"/>
    </location>
</feature>
<dbReference type="EMBL" id="JBDODL010006439">
    <property type="protein sequence ID" value="MES1923493.1"/>
    <property type="molecule type" value="Genomic_DNA"/>
</dbReference>